<evidence type="ECO:0000256" key="5">
    <source>
        <dbReference type="SAM" id="MobiDB-lite"/>
    </source>
</evidence>
<reference evidence="7" key="2">
    <citation type="submission" date="2018-04" db="EMBL/GenBank/DDBJ databases">
        <title>OnivRS2 (Oryza nivara Reference Sequence Version 2).</title>
        <authorList>
            <person name="Zhang J."/>
            <person name="Kudrna D."/>
            <person name="Lee S."/>
            <person name="Talag J."/>
            <person name="Rajasekar S."/>
            <person name="Welchert J."/>
            <person name="Hsing Y.-I."/>
            <person name="Wing R.A."/>
        </authorList>
    </citation>
    <scope>NUCLEOTIDE SEQUENCE [LARGE SCALE GENOMIC DNA]</scope>
</reference>
<evidence type="ECO:0000256" key="4">
    <source>
        <dbReference type="PROSITE-ProRule" id="PRU00481"/>
    </source>
</evidence>
<dbReference type="STRING" id="4536.A0A0E0IQ56"/>
<feature type="region of interest" description="Disordered" evidence="5">
    <location>
        <begin position="64"/>
        <end position="171"/>
    </location>
</feature>
<name>A0A0E0IQ56_ORYNI</name>
<dbReference type="PROSITE" id="PS51129">
    <property type="entry name" value="PDXS_SNZ_2"/>
    <property type="match status" value="1"/>
</dbReference>
<dbReference type="InterPro" id="IPR001852">
    <property type="entry name" value="PdxS/SNZ"/>
</dbReference>
<evidence type="ECO:0000313" key="7">
    <source>
        <dbReference type="EnsemblPlants" id="ONIVA10G03980.1"/>
    </source>
</evidence>
<dbReference type="Gramene" id="ONIVA10G03980.1">
    <property type="protein sequence ID" value="ONIVA10G03980.1"/>
    <property type="gene ID" value="ONIVA10G03980"/>
</dbReference>
<sequence length="265" mass="27425">MGEIRALHNMDDDEVFAYANRIAAPYDLVMQTKQLGRLPVVQFATGNWSHPSLSSLFTSSPISPCLPQPGHKKTALSSAPPAPPTHRRRPSPPPPASLSPSAGVPLPLRIWRPAGGDTAREPEADDPEAISAKGASGGRPRGGLSGARQRRRGGDGGAGGDGAEAATLSSPEAAVPPPCCFGFALGFFDEEEDAAAPPFSLPMARARLSLSPSGQRLLTRRRRQAARSSPGGEAAPGVGLVCFFSASTVGRLQCKKASAAIAPPV</sequence>
<dbReference type="InterPro" id="IPR033755">
    <property type="entry name" value="PdxS/SNZ_N"/>
</dbReference>
<feature type="compositionally biased region" description="Low complexity" evidence="5">
    <location>
        <begin position="98"/>
        <end position="108"/>
    </location>
</feature>
<feature type="domain" description="PdxS/SNZ N-terminal" evidence="6">
    <location>
        <begin position="2"/>
        <end position="44"/>
    </location>
</feature>
<dbReference type="Pfam" id="PF01680">
    <property type="entry name" value="SOR_SNZ"/>
    <property type="match status" value="1"/>
</dbReference>
<dbReference type="PANTHER" id="PTHR31829">
    <property type="entry name" value="PYRIDOXAL 5'-PHOSPHATE SYNTHASE SUBUNIT SNZ1-RELATED"/>
    <property type="match status" value="1"/>
</dbReference>
<dbReference type="Gene3D" id="3.20.20.70">
    <property type="entry name" value="Aldolase class I"/>
    <property type="match status" value="1"/>
</dbReference>
<feature type="compositionally biased region" description="Gly residues" evidence="5">
    <location>
        <begin position="135"/>
        <end position="145"/>
    </location>
</feature>
<dbReference type="AlphaFoldDB" id="A0A0E0IQ56"/>
<reference evidence="7" key="1">
    <citation type="submission" date="2015-04" db="UniProtKB">
        <authorList>
            <consortium name="EnsemblPlants"/>
        </authorList>
    </citation>
    <scope>IDENTIFICATION</scope>
    <source>
        <strain evidence="7">SL10</strain>
    </source>
</reference>
<dbReference type="GO" id="GO:0016843">
    <property type="term" value="F:amine-lyase activity"/>
    <property type="evidence" value="ECO:0007669"/>
    <property type="project" value="TreeGrafter"/>
</dbReference>
<dbReference type="PANTHER" id="PTHR31829:SF0">
    <property type="entry name" value="PYRIDOXAL 5'-PHOSPHATE SYNTHASE SUBUNIT SNZ1-RELATED"/>
    <property type="match status" value="1"/>
</dbReference>
<comment type="function">
    <text evidence="3">Catalyzes the formation of pyridoxal 5'-phosphate from ribose 5-phosphate (RBP), glyceraldehyde 3-phosphate (G3P) and ammonia. The ammonia is provided by PDX2. Can also use ribulose 5-phosphate and dihydroxyacetone phosphate as substrates, resulting from enzyme-catalyzed isomerization of RBP and G3P, respectively. Also plays an indirect role in resistance to singlet oxygen-generating photosensitizers.</text>
</comment>
<dbReference type="GO" id="GO:0042823">
    <property type="term" value="P:pyridoxal phosphate biosynthetic process"/>
    <property type="evidence" value="ECO:0007669"/>
    <property type="project" value="InterPro"/>
</dbReference>
<keyword evidence="2" id="KW-0456">Lyase</keyword>
<accession>A0A0E0IQ56</accession>
<dbReference type="eggNOG" id="KOG1606">
    <property type="taxonomic scope" value="Eukaryota"/>
</dbReference>
<dbReference type="InterPro" id="IPR013785">
    <property type="entry name" value="Aldolase_TIM"/>
</dbReference>
<organism evidence="7">
    <name type="scientific">Oryza nivara</name>
    <name type="common">Indian wild rice</name>
    <name type="synonym">Oryza sativa f. spontanea</name>
    <dbReference type="NCBI Taxonomy" id="4536"/>
    <lineage>
        <taxon>Eukaryota</taxon>
        <taxon>Viridiplantae</taxon>
        <taxon>Streptophyta</taxon>
        <taxon>Embryophyta</taxon>
        <taxon>Tracheophyta</taxon>
        <taxon>Spermatophyta</taxon>
        <taxon>Magnoliopsida</taxon>
        <taxon>Liliopsida</taxon>
        <taxon>Poales</taxon>
        <taxon>Poaceae</taxon>
        <taxon>BOP clade</taxon>
        <taxon>Oryzoideae</taxon>
        <taxon>Oryzeae</taxon>
        <taxon>Oryzinae</taxon>
        <taxon>Oryza</taxon>
    </lineage>
</organism>
<dbReference type="HOGENOM" id="CLU_1051213_0_0_1"/>
<comment type="similarity">
    <text evidence="1 4">Belongs to the PdxS/SNZ family.</text>
</comment>
<dbReference type="GO" id="GO:0006520">
    <property type="term" value="P:amino acid metabolic process"/>
    <property type="evidence" value="ECO:0007669"/>
    <property type="project" value="TreeGrafter"/>
</dbReference>
<evidence type="ECO:0000256" key="3">
    <source>
        <dbReference type="ARBA" id="ARBA00037142"/>
    </source>
</evidence>
<keyword evidence="8" id="KW-1185">Reference proteome</keyword>
<evidence type="ECO:0000259" key="6">
    <source>
        <dbReference type="Pfam" id="PF01680"/>
    </source>
</evidence>
<proteinExistence type="inferred from homology"/>
<evidence type="ECO:0000256" key="1">
    <source>
        <dbReference type="ARBA" id="ARBA00007281"/>
    </source>
</evidence>
<protein>
    <recommendedName>
        <fullName evidence="6">PdxS/SNZ N-terminal domain-containing protein</fullName>
    </recommendedName>
</protein>
<evidence type="ECO:0000313" key="8">
    <source>
        <dbReference type="Proteomes" id="UP000006591"/>
    </source>
</evidence>
<dbReference type="Proteomes" id="UP000006591">
    <property type="component" value="Chromosome 10"/>
</dbReference>
<evidence type="ECO:0000256" key="2">
    <source>
        <dbReference type="ARBA" id="ARBA00023239"/>
    </source>
</evidence>
<dbReference type="EnsemblPlants" id="ONIVA10G03980.1">
    <property type="protein sequence ID" value="ONIVA10G03980.1"/>
    <property type="gene ID" value="ONIVA10G03980"/>
</dbReference>
<dbReference type="GO" id="GO:0008615">
    <property type="term" value="P:pyridoxine biosynthetic process"/>
    <property type="evidence" value="ECO:0007669"/>
    <property type="project" value="TreeGrafter"/>
</dbReference>